<organism evidence="2 3">
    <name type="scientific">Mesorhizobium tamadayense</name>
    <dbReference type="NCBI Taxonomy" id="425306"/>
    <lineage>
        <taxon>Bacteria</taxon>
        <taxon>Pseudomonadati</taxon>
        <taxon>Pseudomonadota</taxon>
        <taxon>Alphaproteobacteria</taxon>
        <taxon>Hyphomicrobiales</taxon>
        <taxon>Phyllobacteriaceae</taxon>
        <taxon>Mesorhizobium</taxon>
    </lineage>
</organism>
<name>A0A3P3FCT1_9HYPH</name>
<sequence>MMRNRAGGLTGATRRLIADRRANFAVMTALCTPVALALTAFAIDEGSLYNERRAAQSIVDLAAITAAANINNAQKAVLTTLKDNGITSVAVQQQGTDIAPTGSKAKPAVTTLLNSVTAPVDGLVYNVLAALGVHVGEADVRVTGATCGRSVLVQ</sequence>
<proteinExistence type="predicted"/>
<keyword evidence="3" id="KW-1185">Reference proteome</keyword>
<reference evidence="2 3" key="1">
    <citation type="submission" date="2018-11" db="EMBL/GenBank/DDBJ databases">
        <title>the genome of Mesorhizobium tamadayense DSM 28320.</title>
        <authorList>
            <person name="Gao J."/>
        </authorList>
    </citation>
    <scope>NUCLEOTIDE SEQUENCE [LARGE SCALE GENOMIC DNA]</scope>
    <source>
        <strain evidence="2 3">DSM 28320</strain>
    </source>
</reference>
<evidence type="ECO:0000313" key="3">
    <source>
        <dbReference type="Proteomes" id="UP000273786"/>
    </source>
</evidence>
<evidence type="ECO:0000259" key="1">
    <source>
        <dbReference type="Pfam" id="PF13400"/>
    </source>
</evidence>
<accession>A0A3P3FCT1</accession>
<dbReference type="InterPro" id="IPR028087">
    <property type="entry name" value="Tad_N"/>
</dbReference>
<protein>
    <recommendedName>
        <fullName evidence="1">Putative Flp pilus-assembly TadG-like N-terminal domain-containing protein</fullName>
    </recommendedName>
</protein>
<evidence type="ECO:0000313" key="2">
    <source>
        <dbReference type="EMBL" id="RRH95438.1"/>
    </source>
</evidence>
<dbReference type="Proteomes" id="UP000273786">
    <property type="component" value="Unassembled WGS sequence"/>
</dbReference>
<dbReference type="EMBL" id="RQXT01000036">
    <property type="protein sequence ID" value="RRH95438.1"/>
    <property type="molecule type" value="Genomic_DNA"/>
</dbReference>
<dbReference type="AlphaFoldDB" id="A0A3P3FCT1"/>
<gene>
    <name evidence="2" type="ORF">EH240_24670</name>
</gene>
<comment type="caution">
    <text evidence="2">The sequence shown here is derived from an EMBL/GenBank/DDBJ whole genome shotgun (WGS) entry which is preliminary data.</text>
</comment>
<dbReference type="Pfam" id="PF13400">
    <property type="entry name" value="Tad"/>
    <property type="match status" value="1"/>
</dbReference>
<feature type="domain" description="Putative Flp pilus-assembly TadG-like N-terminal" evidence="1">
    <location>
        <begin position="23"/>
        <end position="68"/>
    </location>
</feature>
<dbReference type="OrthoDB" id="7630116at2"/>